<dbReference type="InterPro" id="IPR036942">
    <property type="entry name" value="Beta-barrel_TonB_sf"/>
</dbReference>
<dbReference type="InterPro" id="IPR037066">
    <property type="entry name" value="Plug_dom_sf"/>
</dbReference>
<accession>A0A7G3GBG4</accession>
<protein>
    <submittedName>
        <fullName evidence="15">TonB-dependent receptor</fullName>
    </submittedName>
</protein>
<keyword evidence="7 10" id="KW-0472">Membrane</keyword>
<keyword evidence="5 10" id="KW-0812">Transmembrane</keyword>
<dbReference type="RefSeq" id="WP_130106620.1">
    <property type="nucleotide sequence ID" value="NZ_CP025781.1"/>
</dbReference>
<dbReference type="PANTHER" id="PTHR47234:SF2">
    <property type="entry name" value="TONB-DEPENDENT RECEPTOR"/>
    <property type="match status" value="1"/>
</dbReference>
<feature type="signal peptide" evidence="12">
    <location>
        <begin position="1"/>
        <end position="23"/>
    </location>
</feature>
<dbReference type="PROSITE" id="PS52016">
    <property type="entry name" value="TONB_DEPENDENT_REC_3"/>
    <property type="match status" value="1"/>
</dbReference>
<dbReference type="KEGG" id="ifl:C1H71_11345"/>
<evidence type="ECO:0000256" key="1">
    <source>
        <dbReference type="ARBA" id="ARBA00004571"/>
    </source>
</evidence>
<evidence type="ECO:0000256" key="2">
    <source>
        <dbReference type="ARBA" id="ARBA00009810"/>
    </source>
</evidence>
<feature type="chain" id="PRO_5028861708" evidence="12">
    <location>
        <begin position="24"/>
        <end position="905"/>
    </location>
</feature>
<evidence type="ECO:0000256" key="10">
    <source>
        <dbReference type="PROSITE-ProRule" id="PRU01360"/>
    </source>
</evidence>
<keyword evidence="9 10" id="KW-0998">Cell outer membrane</keyword>
<evidence type="ECO:0000313" key="15">
    <source>
        <dbReference type="EMBL" id="QBC44065.1"/>
    </source>
</evidence>
<dbReference type="Gene3D" id="2.170.130.10">
    <property type="entry name" value="TonB-dependent receptor, plug domain"/>
    <property type="match status" value="1"/>
</dbReference>
<keyword evidence="8 15" id="KW-0675">Receptor</keyword>
<evidence type="ECO:0000256" key="8">
    <source>
        <dbReference type="ARBA" id="ARBA00023170"/>
    </source>
</evidence>
<evidence type="ECO:0000256" key="4">
    <source>
        <dbReference type="ARBA" id="ARBA00022452"/>
    </source>
</evidence>
<name>A0A7G3GBG4_9NEIS</name>
<keyword evidence="3 10" id="KW-0813">Transport</keyword>
<feature type="domain" description="TonB-dependent receptor-like beta-barrel" evidence="13">
    <location>
        <begin position="377"/>
        <end position="866"/>
    </location>
</feature>
<dbReference type="CDD" id="cd01347">
    <property type="entry name" value="ligand_gated_channel"/>
    <property type="match status" value="1"/>
</dbReference>
<comment type="subcellular location">
    <subcellularLocation>
        <location evidence="1 10">Cell outer membrane</location>
        <topology evidence="1 10">Multi-pass membrane protein</topology>
    </subcellularLocation>
</comment>
<dbReference type="GO" id="GO:0009279">
    <property type="term" value="C:cell outer membrane"/>
    <property type="evidence" value="ECO:0007669"/>
    <property type="project" value="UniProtKB-SubCell"/>
</dbReference>
<evidence type="ECO:0000256" key="9">
    <source>
        <dbReference type="ARBA" id="ARBA00023237"/>
    </source>
</evidence>
<gene>
    <name evidence="15" type="ORF">C1H71_11345</name>
</gene>
<evidence type="ECO:0000259" key="14">
    <source>
        <dbReference type="Pfam" id="PF07715"/>
    </source>
</evidence>
<dbReference type="InterPro" id="IPR039426">
    <property type="entry name" value="TonB-dep_rcpt-like"/>
</dbReference>
<dbReference type="SUPFAM" id="SSF56935">
    <property type="entry name" value="Porins"/>
    <property type="match status" value="1"/>
</dbReference>
<evidence type="ECO:0000256" key="12">
    <source>
        <dbReference type="SAM" id="SignalP"/>
    </source>
</evidence>
<feature type="domain" description="TonB-dependent receptor plug" evidence="14">
    <location>
        <begin position="48"/>
        <end position="157"/>
    </location>
</feature>
<dbReference type="AlphaFoldDB" id="A0A7G3GBG4"/>
<evidence type="ECO:0000256" key="11">
    <source>
        <dbReference type="RuleBase" id="RU003357"/>
    </source>
</evidence>
<evidence type="ECO:0000256" key="3">
    <source>
        <dbReference type="ARBA" id="ARBA00022448"/>
    </source>
</evidence>
<evidence type="ECO:0000256" key="7">
    <source>
        <dbReference type="ARBA" id="ARBA00023136"/>
    </source>
</evidence>
<reference evidence="15 16" key="1">
    <citation type="submission" date="2018-01" db="EMBL/GenBank/DDBJ databases">
        <title>Genome sequence of Iodobacter sp. strain PCH194 isolated from Indian Trans-Himalaya.</title>
        <authorList>
            <person name="Kumar V."/>
            <person name="Thakur V."/>
            <person name="Kumar S."/>
            <person name="Singh D."/>
        </authorList>
    </citation>
    <scope>NUCLEOTIDE SEQUENCE [LARGE SCALE GENOMIC DNA]</scope>
    <source>
        <strain evidence="15 16">PCH194</strain>
    </source>
</reference>
<keyword evidence="4 10" id="KW-1134">Transmembrane beta strand</keyword>
<dbReference type="Pfam" id="PF00593">
    <property type="entry name" value="TonB_dep_Rec_b-barrel"/>
    <property type="match status" value="1"/>
</dbReference>
<dbReference type="Gene3D" id="2.40.170.20">
    <property type="entry name" value="TonB-dependent receptor, beta-barrel domain"/>
    <property type="match status" value="1"/>
</dbReference>
<dbReference type="EMBL" id="CP025781">
    <property type="protein sequence ID" value="QBC44065.1"/>
    <property type="molecule type" value="Genomic_DNA"/>
</dbReference>
<evidence type="ECO:0000256" key="5">
    <source>
        <dbReference type="ARBA" id="ARBA00022692"/>
    </source>
</evidence>
<evidence type="ECO:0000259" key="13">
    <source>
        <dbReference type="Pfam" id="PF00593"/>
    </source>
</evidence>
<dbReference type="PANTHER" id="PTHR47234">
    <property type="match status" value="1"/>
</dbReference>
<dbReference type="InterPro" id="IPR000531">
    <property type="entry name" value="Beta-barrel_TonB"/>
</dbReference>
<proteinExistence type="inferred from homology"/>
<keyword evidence="16" id="KW-1185">Reference proteome</keyword>
<evidence type="ECO:0000256" key="6">
    <source>
        <dbReference type="ARBA" id="ARBA00023077"/>
    </source>
</evidence>
<keyword evidence="6 11" id="KW-0798">TonB box</keyword>
<dbReference type="InterPro" id="IPR012910">
    <property type="entry name" value="Plug_dom"/>
</dbReference>
<evidence type="ECO:0000313" key="16">
    <source>
        <dbReference type="Proteomes" id="UP000515917"/>
    </source>
</evidence>
<organism evidence="15 16">
    <name type="scientific">Iodobacter fluviatilis</name>
    <dbReference type="NCBI Taxonomy" id="537"/>
    <lineage>
        <taxon>Bacteria</taxon>
        <taxon>Pseudomonadati</taxon>
        <taxon>Pseudomonadota</taxon>
        <taxon>Betaproteobacteria</taxon>
        <taxon>Neisseriales</taxon>
        <taxon>Chitinibacteraceae</taxon>
        <taxon>Iodobacter</taxon>
    </lineage>
</organism>
<keyword evidence="12" id="KW-0732">Signal</keyword>
<dbReference type="Proteomes" id="UP000515917">
    <property type="component" value="Chromosome"/>
</dbReference>
<sequence>MKFPIKALALALASISYVSFAVAEDSPNKVQRVEVTGSSIKRIVKEGALPVQQITKEEIVRSGATNVAELLQNIPAMQGFSVAATAAGTNSGGNVNASLHDIGRAYTLVLLNGRRIAPQGDGSAVNLNAIPMSAIERIEVLTDGASAIYGSDAIAGVINFITKKNLQGGQVDASYNAPQQSGGGSSWNTSFSYGFGDLDEDRFNVLLSYRHDEQTALKAKDRDFAKTSYLPLNFNGNNYVFDRTSPSSIPANATVQFNDSKKNPNKTFNPGFLKTGSCGELNFKSLSTEDACGFDLVNTIEIYPESKRDTLFSNVKFKVNDNLTFFGDMALSRYDLTARIAPNPVSLTIDKNSAYYKNSIEPFLSSAQKADVKKISATYRAYDWGTRDSQTLTDSNHFVAGAEGELLGWSWNTALTWSKNALEERYVGGYMKDAEFRDMLKNGSFDPFAPIGSQSTATKQLIKDSIFNGAVRTASTTLKGVDAKTSGEVFTLPGGAANLGLGVDYRDYSYEQSPSANGKIYGFNDIPAYDLHRATYGLFAELLLPVIQYLEVSAAVRYDNINKIDNGISKTTMGEDMAASTYKLSARYQPTKSFLIRGSIGTGFKAPDMLDIGQPLVSHGVTTSRACPFPDTAYCKPAKLAQYDMLSGGNEKLKPEESEQYTIGFRFEPISNFSFGADLWDVKITNQVSAVSQDLAWKDPAKYASLFTPSAEASTGDMYWAFKSMSMNIGQSHTQGIDWDFNGNYKLDFGTLSGSLAGTYLIDSSYTRAGTDNDWTDSLGHTGENNAVSFRNIMKLNVALKTGAFNNAITVNYRSGYGDTEAEVRNLATGQNEMITLEVPSYTTMDWQGTYTVNKAFEIRAGVKNIFDTEPPMSLRTGNGHQNGYDPRYTDPMMRSFYISGSYKF</sequence>
<comment type="similarity">
    <text evidence="2 10 11">Belongs to the TonB-dependent receptor family.</text>
</comment>
<dbReference type="Pfam" id="PF07715">
    <property type="entry name" value="Plug"/>
    <property type="match status" value="1"/>
</dbReference>